<accession>A0A6J5YL21</accession>
<name>A0A6J5YL21_9ZZZZ</name>
<protein>
    <submittedName>
        <fullName evidence="1">Unannotated protein</fullName>
    </submittedName>
</protein>
<sequence length="283" mass="31136">MNRMKKYAAIGAAAMMASGLLALPAQAQMATVTNVCTFQNPAKIALQFDGAVESDAWSVFITQENFSTYFTGNCPSLSGFIQEVIDDNAPTFQMKSGRANALYSFDWTLWTYRLSSTGEVELGLRGVIEMVGDGQYGYGTWIPSPYLQYDVDYFTGETTCGGDCYDDYVWAVAGNTVVKNVSNVSAHVRRSKSGKWIRISVNTDRNQCVLNGSYTDGALCTPLRAYSSDRVVIRRNGKYAGSFKVNASGFGKMWVKEPKGKQTYTVTLLESPMSFAATKTFVR</sequence>
<gene>
    <name evidence="1" type="ORF">UFOPK3770_00038</name>
</gene>
<proteinExistence type="predicted"/>
<reference evidence="1" key="1">
    <citation type="submission" date="2020-05" db="EMBL/GenBank/DDBJ databases">
        <authorList>
            <person name="Chiriac C."/>
            <person name="Salcher M."/>
            <person name="Ghai R."/>
            <person name="Kavagutti S V."/>
        </authorList>
    </citation>
    <scope>NUCLEOTIDE SEQUENCE</scope>
</reference>
<dbReference type="AlphaFoldDB" id="A0A6J5YL21"/>
<organism evidence="1">
    <name type="scientific">freshwater metagenome</name>
    <dbReference type="NCBI Taxonomy" id="449393"/>
    <lineage>
        <taxon>unclassified sequences</taxon>
        <taxon>metagenomes</taxon>
        <taxon>ecological metagenomes</taxon>
    </lineage>
</organism>
<dbReference type="EMBL" id="CAESAJ010000002">
    <property type="protein sequence ID" value="CAB4329522.1"/>
    <property type="molecule type" value="Genomic_DNA"/>
</dbReference>
<evidence type="ECO:0000313" key="1">
    <source>
        <dbReference type="EMBL" id="CAB4329522.1"/>
    </source>
</evidence>